<keyword evidence="2 4" id="KW-1133">Transmembrane helix</keyword>
<keyword evidence="1 4" id="KW-0812">Transmembrane</keyword>
<sequence>MAPDADAAVHEAPNHPLARRMGVIAGISHNLVIGTIMGAFSIMLAPAEQRLGVSAEAAAAGIPLVLVGSSLLAPFVGVLIARFSLRLLMLLGALLGAAGFAMLALTHSYALYLAVYALLLGPAMILAGSIAPATLVTRWFVQNRGLALGLVHLPVVIAIMPWLVERGLRVFTPTAIYLGIAAAIALILVPASLLAIDHPPGGEGKAPVSAGKRTSDGSLSVAQLLSRPRFWALCLAAIASMASSVMLGSLLVPMGQSWGFTRAEAALLQSGMSLVGIAGSVLFGWVADRLGGGRSLALIGFDCAVLWAVLLLHPPFAVTGVVIGLIGLHGAGAIPALGRGLSDAFGQASYSRGFGLNTLIGLPFIAISVVGSAKVFSLTQSYDGAIMAMAGFFVVAMLLGLYAAGGRLARPGVAEAAPA</sequence>
<evidence type="ECO:0000313" key="7">
    <source>
        <dbReference type="Proteomes" id="UP001589858"/>
    </source>
</evidence>
<evidence type="ECO:0000256" key="3">
    <source>
        <dbReference type="ARBA" id="ARBA00023136"/>
    </source>
</evidence>
<dbReference type="EMBL" id="JBHLTM010000086">
    <property type="protein sequence ID" value="MFC0687505.1"/>
    <property type="molecule type" value="Genomic_DNA"/>
</dbReference>
<dbReference type="SUPFAM" id="SSF103473">
    <property type="entry name" value="MFS general substrate transporter"/>
    <property type="match status" value="1"/>
</dbReference>
<protein>
    <submittedName>
        <fullName evidence="6">MFS transporter</fullName>
    </submittedName>
</protein>
<reference evidence="6 7" key="1">
    <citation type="submission" date="2024-09" db="EMBL/GenBank/DDBJ databases">
        <authorList>
            <person name="Sun Q."/>
            <person name="Mori K."/>
        </authorList>
    </citation>
    <scope>NUCLEOTIDE SEQUENCE [LARGE SCALE GENOMIC DNA]</scope>
    <source>
        <strain evidence="6 7">CICC 11035S</strain>
    </source>
</reference>
<feature type="transmembrane region" description="Helical" evidence="4">
    <location>
        <begin position="230"/>
        <end position="254"/>
    </location>
</feature>
<dbReference type="Proteomes" id="UP001589858">
    <property type="component" value="Unassembled WGS sequence"/>
</dbReference>
<gene>
    <name evidence="6" type="ORF">ACFFF8_23225</name>
</gene>
<evidence type="ECO:0000259" key="5">
    <source>
        <dbReference type="PROSITE" id="PS50850"/>
    </source>
</evidence>
<feature type="transmembrane region" description="Helical" evidence="4">
    <location>
        <begin position="266"/>
        <end position="287"/>
    </location>
</feature>
<dbReference type="InterPro" id="IPR011701">
    <property type="entry name" value="MFS"/>
</dbReference>
<evidence type="ECO:0000256" key="4">
    <source>
        <dbReference type="SAM" id="Phobius"/>
    </source>
</evidence>
<dbReference type="Gene3D" id="1.20.1250.20">
    <property type="entry name" value="MFS general substrate transporter like domains"/>
    <property type="match status" value="1"/>
</dbReference>
<feature type="transmembrane region" description="Helical" evidence="4">
    <location>
        <begin position="87"/>
        <end position="105"/>
    </location>
</feature>
<feature type="transmembrane region" description="Helical" evidence="4">
    <location>
        <begin position="296"/>
        <end position="316"/>
    </location>
</feature>
<dbReference type="InterPro" id="IPR036259">
    <property type="entry name" value="MFS_trans_sf"/>
</dbReference>
<accession>A0ABV6SE09</accession>
<feature type="transmembrane region" description="Helical" evidence="4">
    <location>
        <begin position="385"/>
        <end position="404"/>
    </location>
</feature>
<keyword evidence="7" id="KW-1185">Reference proteome</keyword>
<dbReference type="PROSITE" id="PS50850">
    <property type="entry name" value="MFS"/>
    <property type="match status" value="1"/>
</dbReference>
<feature type="domain" description="Major facilitator superfamily (MFS) profile" evidence="5">
    <location>
        <begin position="18"/>
        <end position="408"/>
    </location>
</feature>
<dbReference type="PANTHER" id="PTHR11360">
    <property type="entry name" value="MONOCARBOXYLATE TRANSPORTER"/>
    <property type="match status" value="1"/>
</dbReference>
<evidence type="ECO:0000313" key="6">
    <source>
        <dbReference type="EMBL" id="MFC0687505.1"/>
    </source>
</evidence>
<feature type="transmembrane region" description="Helical" evidence="4">
    <location>
        <begin position="23"/>
        <end position="45"/>
    </location>
</feature>
<dbReference type="InterPro" id="IPR050327">
    <property type="entry name" value="Proton-linked_MCT"/>
</dbReference>
<dbReference type="RefSeq" id="WP_267220915.1">
    <property type="nucleotide sequence ID" value="NZ_JAPCWC010000008.1"/>
</dbReference>
<feature type="transmembrane region" description="Helical" evidence="4">
    <location>
        <begin position="57"/>
        <end position="80"/>
    </location>
</feature>
<evidence type="ECO:0000256" key="1">
    <source>
        <dbReference type="ARBA" id="ARBA00022692"/>
    </source>
</evidence>
<organism evidence="6 7">
    <name type="scientific">Novosphingobium clariflavum</name>
    <dbReference type="NCBI Taxonomy" id="2029884"/>
    <lineage>
        <taxon>Bacteria</taxon>
        <taxon>Pseudomonadati</taxon>
        <taxon>Pseudomonadota</taxon>
        <taxon>Alphaproteobacteria</taxon>
        <taxon>Sphingomonadales</taxon>
        <taxon>Sphingomonadaceae</taxon>
        <taxon>Novosphingobium</taxon>
    </lineage>
</organism>
<feature type="transmembrane region" description="Helical" evidence="4">
    <location>
        <begin position="354"/>
        <end position="373"/>
    </location>
</feature>
<dbReference type="Pfam" id="PF07690">
    <property type="entry name" value="MFS_1"/>
    <property type="match status" value="1"/>
</dbReference>
<dbReference type="InterPro" id="IPR020846">
    <property type="entry name" value="MFS_dom"/>
</dbReference>
<feature type="transmembrane region" description="Helical" evidence="4">
    <location>
        <begin position="145"/>
        <end position="164"/>
    </location>
</feature>
<feature type="transmembrane region" description="Helical" evidence="4">
    <location>
        <begin position="111"/>
        <end position="133"/>
    </location>
</feature>
<feature type="transmembrane region" description="Helical" evidence="4">
    <location>
        <begin position="176"/>
        <end position="196"/>
    </location>
</feature>
<comment type="caution">
    <text evidence="6">The sequence shown here is derived from an EMBL/GenBank/DDBJ whole genome shotgun (WGS) entry which is preliminary data.</text>
</comment>
<keyword evidence="3 4" id="KW-0472">Membrane</keyword>
<proteinExistence type="predicted"/>
<name>A0ABV6SE09_9SPHN</name>
<evidence type="ECO:0000256" key="2">
    <source>
        <dbReference type="ARBA" id="ARBA00022989"/>
    </source>
</evidence>
<feature type="transmembrane region" description="Helical" evidence="4">
    <location>
        <begin position="322"/>
        <end position="342"/>
    </location>
</feature>